<dbReference type="PRINTS" id="PR01270">
    <property type="entry name" value="HDASUPER"/>
</dbReference>
<comment type="catalytic activity">
    <reaction evidence="1">
        <text>N(6)-acetyl-L-lysyl-[histone] + H2O = L-lysyl-[histone] + acetate</text>
        <dbReference type="Rhea" id="RHEA:58196"/>
        <dbReference type="Rhea" id="RHEA-COMP:9845"/>
        <dbReference type="Rhea" id="RHEA-COMP:11338"/>
        <dbReference type="ChEBI" id="CHEBI:15377"/>
        <dbReference type="ChEBI" id="CHEBI:29969"/>
        <dbReference type="ChEBI" id="CHEBI:30089"/>
        <dbReference type="ChEBI" id="CHEBI:61930"/>
        <dbReference type="EC" id="3.5.1.98"/>
    </reaction>
</comment>
<keyword evidence="3" id="KW-1185">Reference proteome</keyword>
<protein>
    <submittedName>
        <fullName evidence="4">Hist_deacetyl domain-containing protein</fullName>
    </submittedName>
</protein>
<dbReference type="Proteomes" id="UP000095287">
    <property type="component" value="Unplaced"/>
</dbReference>
<reference evidence="4" key="1">
    <citation type="submission" date="2016-11" db="UniProtKB">
        <authorList>
            <consortium name="WormBaseParasite"/>
        </authorList>
    </citation>
    <scope>IDENTIFICATION</scope>
</reference>
<feature type="domain" description="Histone deacetylase" evidence="2">
    <location>
        <begin position="122"/>
        <end position="411"/>
    </location>
</feature>
<dbReference type="Pfam" id="PF00850">
    <property type="entry name" value="Hist_deacetyl"/>
    <property type="match status" value="1"/>
</dbReference>
<evidence type="ECO:0000313" key="4">
    <source>
        <dbReference type="WBParaSite" id="L893_g8034.t1"/>
    </source>
</evidence>
<dbReference type="InterPro" id="IPR000286">
    <property type="entry name" value="HDACs"/>
</dbReference>
<name>A0A1I8AQ63_9BILA</name>
<dbReference type="InterPro" id="IPR023696">
    <property type="entry name" value="Ureohydrolase_dom_sf"/>
</dbReference>
<dbReference type="PANTHER" id="PTHR10625:SF31">
    <property type="entry name" value="HISTONE DEACETYLASE DOMAIN-CONTAINING PROTEIN"/>
    <property type="match status" value="1"/>
</dbReference>
<dbReference type="InterPro" id="IPR023801">
    <property type="entry name" value="His_deacetylse_dom"/>
</dbReference>
<dbReference type="GO" id="GO:0141221">
    <property type="term" value="F:histone deacetylase activity, hydrolytic mechanism"/>
    <property type="evidence" value="ECO:0007669"/>
    <property type="project" value="UniProtKB-EC"/>
</dbReference>
<proteinExistence type="predicted"/>
<accession>A0A1I8AQ63</accession>
<dbReference type="InterPro" id="IPR037138">
    <property type="entry name" value="His_deacetylse_dom_sf"/>
</dbReference>
<dbReference type="GO" id="GO:0000118">
    <property type="term" value="C:histone deacetylase complex"/>
    <property type="evidence" value="ECO:0007669"/>
    <property type="project" value="TreeGrafter"/>
</dbReference>
<sequence>TGRELLEQIAAEKNTHVDDNALDLACRLGLEPHLDKRFEQMSTGTRRKVFLTAAALGDPAVIIADGPSNGLDTQARAALAEQFQIWSQDRVVLFASYDAELLEACGAEIINIAELPISHHLAHPDTKRRFHELVCASGQIDHLTSIQAKPARDKDILRVHTAEHLENMKRVSALPTGGDTGDGITTMGNGGLEIAMLSAGGAIEMVKKVVSREVSNGYALVNPPGHHAPRAGAMGFCIFNNTSVAAAYAREELGLDRVAILDWDVHHGNGTQDIWWNDPSVLTISLHQHLCFPANSGFTTERGEGEGLGYNLNIPLPPGGGNAAYLYAMEKVVLPALRAYKPQLIIVGSGFDASMMDPLARMMVTASGFRQMARQVIDCAEEVCEGRIAFVQEGGYSPHYLPFCGQAVIEELTGVRTLADPYAEFLGGMGGDTLLDAERTCVDDAAALLSGLR</sequence>
<evidence type="ECO:0000313" key="3">
    <source>
        <dbReference type="Proteomes" id="UP000095287"/>
    </source>
</evidence>
<evidence type="ECO:0000256" key="1">
    <source>
        <dbReference type="ARBA" id="ARBA00048287"/>
    </source>
</evidence>
<dbReference type="Gene3D" id="3.40.800.20">
    <property type="entry name" value="Histone deacetylase domain"/>
    <property type="match status" value="1"/>
</dbReference>
<dbReference type="AlphaFoldDB" id="A0A1I8AQ63"/>
<dbReference type="GO" id="GO:0005737">
    <property type="term" value="C:cytoplasm"/>
    <property type="evidence" value="ECO:0007669"/>
    <property type="project" value="TreeGrafter"/>
</dbReference>
<dbReference type="SUPFAM" id="SSF52540">
    <property type="entry name" value="P-loop containing nucleoside triphosphate hydrolases"/>
    <property type="match status" value="1"/>
</dbReference>
<dbReference type="PANTHER" id="PTHR10625">
    <property type="entry name" value="HISTONE DEACETYLASE HDAC1-RELATED"/>
    <property type="match status" value="1"/>
</dbReference>
<organism evidence="3 4">
    <name type="scientific">Steinernema glaseri</name>
    <dbReference type="NCBI Taxonomy" id="37863"/>
    <lineage>
        <taxon>Eukaryota</taxon>
        <taxon>Metazoa</taxon>
        <taxon>Ecdysozoa</taxon>
        <taxon>Nematoda</taxon>
        <taxon>Chromadorea</taxon>
        <taxon>Rhabditida</taxon>
        <taxon>Tylenchina</taxon>
        <taxon>Panagrolaimomorpha</taxon>
        <taxon>Strongyloidoidea</taxon>
        <taxon>Steinernematidae</taxon>
        <taxon>Steinernema</taxon>
    </lineage>
</organism>
<dbReference type="SUPFAM" id="SSF52768">
    <property type="entry name" value="Arginase/deacetylase"/>
    <property type="match status" value="1"/>
</dbReference>
<evidence type="ECO:0000259" key="2">
    <source>
        <dbReference type="Pfam" id="PF00850"/>
    </source>
</evidence>
<dbReference type="WBParaSite" id="L893_g8034.t1">
    <property type="protein sequence ID" value="L893_g8034.t1"/>
    <property type="gene ID" value="L893_g8034"/>
</dbReference>
<dbReference type="InterPro" id="IPR027417">
    <property type="entry name" value="P-loop_NTPase"/>
</dbReference>
<dbReference type="CDD" id="cd09996">
    <property type="entry name" value="HDAC_classII_1"/>
    <property type="match status" value="1"/>
</dbReference>
<dbReference type="GO" id="GO:0040029">
    <property type="term" value="P:epigenetic regulation of gene expression"/>
    <property type="evidence" value="ECO:0007669"/>
    <property type="project" value="TreeGrafter"/>
</dbReference>